<reference evidence="1" key="1">
    <citation type="submission" date="2014-11" db="EMBL/GenBank/DDBJ databases">
        <authorList>
            <person name="Amaro Gonzalez C."/>
        </authorList>
    </citation>
    <scope>NUCLEOTIDE SEQUENCE</scope>
</reference>
<dbReference type="AlphaFoldDB" id="A0A0E9WTT0"/>
<sequence length="83" mass="10186">MCVYHNFFFFKETIMLQFKLYHLTRDHIYPLSVIADQKRRGKVRFFVSVRFFFWMCIYTWQTSQGDLIAVLEGPKVHFHISHH</sequence>
<accession>A0A0E9WTT0</accession>
<reference evidence="1" key="2">
    <citation type="journal article" date="2015" name="Fish Shellfish Immunol.">
        <title>Early steps in the European eel (Anguilla anguilla)-Vibrio vulnificus interaction in the gills: Role of the RtxA13 toxin.</title>
        <authorList>
            <person name="Callol A."/>
            <person name="Pajuelo D."/>
            <person name="Ebbesson L."/>
            <person name="Teles M."/>
            <person name="MacKenzie S."/>
            <person name="Amaro C."/>
        </authorList>
    </citation>
    <scope>NUCLEOTIDE SEQUENCE</scope>
</reference>
<name>A0A0E9WTT0_ANGAN</name>
<evidence type="ECO:0000313" key="1">
    <source>
        <dbReference type="EMBL" id="JAH93819.1"/>
    </source>
</evidence>
<dbReference type="EMBL" id="GBXM01014758">
    <property type="protein sequence ID" value="JAH93819.1"/>
    <property type="molecule type" value="Transcribed_RNA"/>
</dbReference>
<protein>
    <submittedName>
        <fullName evidence="1">Uncharacterized protein</fullName>
    </submittedName>
</protein>
<organism evidence="1">
    <name type="scientific">Anguilla anguilla</name>
    <name type="common">European freshwater eel</name>
    <name type="synonym">Muraena anguilla</name>
    <dbReference type="NCBI Taxonomy" id="7936"/>
    <lineage>
        <taxon>Eukaryota</taxon>
        <taxon>Metazoa</taxon>
        <taxon>Chordata</taxon>
        <taxon>Craniata</taxon>
        <taxon>Vertebrata</taxon>
        <taxon>Euteleostomi</taxon>
        <taxon>Actinopterygii</taxon>
        <taxon>Neopterygii</taxon>
        <taxon>Teleostei</taxon>
        <taxon>Anguilliformes</taxon>
        <taxon>Anguillidae</taxon>
        <taxon>Anguilla</taxon>
    </lineage>
</organism>
<proteinExistence type="predicted"/>